<accession>A0ABW6VG69</accession>
<sequence>MNGEGVLRVTFLGTVSELAGECWCGRTYTSADPREMWSWLEEHEHGRV</sequence>
<comment type="caution">
    <text evidence="1">The sequence shown here is derived from an EMBL/GenBank/DDBJ whole genome shotgun (WGS) entry which is preliminary data.</text>
</comment>
<name>A0ABW6VG69_MICFU</name>
<protein>
    <submittedName>
        <fullName evidence="1">Uncharacterized protein</fullName>
    </submittedName>
</protein>
<reference evidence="1 2" key="1">
    <citation type="submission" date="2024-10" db="EMBL/GenBank/DDBJ databases">
        <title>The Natural Products Discovery Center: Release of the First 8490 Sequenced Strains for Exploring Actinobacteria Biosynthetic Diversity.</title>
        <authorList>
            <person name="Kalkreuter E."/>
            <person name="Kautsar S.A."/>
            <person name="Yang D."/>
            <person name="Bader C.D."/>
            <person name="Teijaro C.N."/>
            <person name="Fluegel L."/>
            <person name="Davis C.M."/>
            <person name="Simpson J.R."/>
            <person name="Lauterbach L."/>
            <person name="Steele A.D."/>
            <person name="Gui C."/>
            <person name="Meng S."/>
            <person name="Li G."/>
            <person name="Viehrig K."/>
            <person name="Ye F."/>
            <person name="Su P."/>
            <person name="Kiefer A.F."/>
            <person name="Nichols A."/>
            <person name="Cepeda A.J."/>
            <person name="Yan W."/>
            <person name="Fan B."/>
            <person name="Jiang Y."/>
            <person name="Adhikari A."/>
            <person name="Zheng C.-J."/>
            <person name="Schuster L."/>
            <person name="Cowan T.M."/>
            <person name="Smanski M.J."/>
            <person name="Chevrette M.G."/>
            <person name="De Carvalho L.P.S."/>
            <person name="Shen B."/>
        </authorList>
    </citation>
    <scope>NUCLEOTIDE SEQUENCE [LARGE SCALE GENOMIC DNA]</scope>
    <source>
        <strain evidence="1 2">NPDC001281</strain>
    </source>
</reference>
<evidence type="ECO:0000313" key="2">
    <source>
        <dbReference type="Proteomes" id="UP001602119"/>
    </source>
</evidence>
<dbReference type="Proteomes" id="UP001602119">
    <property type="component" value="Unassembled WGS sequence"/>
</dbReference>
<evidence type="ECO:0000313" key="1">
    <source>
        <dbReference type="EMBL" id="MFF4777988.1"/>
    </source>
</evidence>
<dbReference type="RefSeq" id="WP_157545871.1">
    <property type="nucleotide sequence ID" value="NZ_BBYK01000062.1"/>
</dbReference>
<proteinExistence type="predicted"/>
<dbReference type="EMBL" id="JBIAXI010000027">
    <property type="protein sequence ID" value="MFF4777988.1"/>
    <property type="molecule type" value="Genomic_DNA"/>
</dbReference>
<gene>
    <name evidence="1" type="ORF">ACFY05_34695</name>
</gene>
<organism evidence="1 2">
    <name type="scientific">Microtetraspora fusca</name>
    <dbReference type="NCBI Taxonomy" id="1997"/>
    <lineage>
        <taxon>Bacteria</taxon>
        <taxon>Bacillati</taxon>
        <taxon>Actinomycetota</taxon>
        <taxon>Actinomycetes</taxon>
        <taxon>Streptosporangiales</taxon>
        <taxon>Streptosporangiaceae</taxon>
        <taxon>Microtetraspora</taxon>
    </lineage>
</organism>
<keyword evidence="2" id="KW-1185">Reference proteome</keyword>